<dbReference type="Proteomes" id="UP000250140">
    <property type="component" value="Unassembled WGS sequence"/>
</dbReference>
<dbReference type="OrthoDB" id="20872at2759"/>
<sequence>MGDHSATASVIAVVQISGQIFQLCQTYYSEVQDAKNDIQRLRNEVIALRGISSSVNDLIDTEGKKPSALEFLDRNHGLLQNYHSELDKLARTLEKATGNDTMKNFGMKALKWPLDTKEVDNAVEIIEKCKTTFSQALGCDQAYVEPFYPSELSNRVSIYDKFVFLLSSYIKL</sequence>
<keyword evidence="3" id="KW-1185">Reference proteome</keyword>
<keyword evidence="1" id="KW-0175">Coiled coil</keyword>
<dbReference type="EMBL" id="KV748677">
    <property type="protein sequence ID" value="OCL13744.1"/>
    <property type="molecule type" value="Genomic_DNA"/>
</dbReference>
<protein>
    <recommendedName>
        <fullName evidence="4">Fungal N-terminal domain-containing protein</fullName>
    </recommendedName>
</protein>
<accession>A0A8E2JYE4</accession>
<reference evidence="2 3" key="1">
    <citation type="journal article" date="2016" name="Nat. Commun.">
        <title>Ectomycorrhizal ecology is imprinted in the genome of the dominant symbiotic fungus Cenococcum geophilum.</title>
        <authorList>
            <consortium name="DOE Joint Genome Institute"/>
            <person name="Peter M."/>
            <person name="Kohler A."/>
            <person name="Ohm R.A."/>
            <person name="Kuo A."/>
            <person name="Krutzmann J."/>
            <person name="Morin E."/>
            <person name="Arend M."/>
            <person name="Barry K.W."/>
            <person name="Binder M."/>
            <person name="Choi C."/>
            <person name="Clum A."/>
            <person name="Copeland A."/>
            <person name="Grisel N."/>
            <person name="Haridas S."/>
            <person name="Kipfer T."/>
            <person name="LaButti K."/>
            <person name="Lindquist E."/>
            <person name="Lipzen A."/>
            <person name="Maire R."/>
            <person name="Meier B."/>
            <person name="Mihaltcheva S."/>
            <person name="Molinier V."/>
            <person name="Murat C."/>
            <person name="Poggeler S."/>
            <person name="Quandt C.A."/>
            <person name="Sperisen C."/>
            <person name="Tritt A."/>
            <person name="Tisserant E."/>
            <person name="Crous P.W."/>
            <person name="Henrissat B."/>
            <person name="Nehls U."/>
            <person name="Egli S."/>
            <person name="Spatafora J.W."/>
            <person name="Grigoriev I.V."/>
            <person name="Martin F.M."/>
        </authorList>
    </citation>
    <scope>NUCLEOTIDE SEQUENCE [LARGE SCALE GENOMIC DNA]</scope>
    <source>
        <strain evidence="2 3">CBS 207.34</strain>
    </source>
</reference>
<name>A0A8E2JYE4_9PEZI</name>
<proteinExistence type="predicted"/>
<dbReference type="AlphaFoldDB" id="A0A8E2JYE4"/>
<evidence type="ECO:0000256" key="1">
    <source>
        <dbReference type="SAM" id="Coils"/>
    </source>
</evidence>
<evidence type="ECO:0008006" key="4">
    <source>
        <dbReference type="Google" id="ProtNLM"/>
    </source>
</evidence>
<organism evidence="2 3">
    <name type="scientific">Glonium stellatum</name>
    <dbReference type="NCBI Taxonomy" id="574774"/>
    <lineage>
        <taxon>Eukaryota</taxon>
        <taxon>Fungi</taxon>
        <taxon>Dikarya</taxon>
        <taxon>Ascomycota</taxon>
        <taxon>Pezizomycotina</taxon>
        <taxon>Dothideomycetes</taxon>
        <taxon>Pleosporomycetidae</taxon>
        <taxon>Gloniales</taxon>
        <taxon>Gloniaceae</taxon>
        <taxon>Glonium</taxon>
    </lineage>
</organism>
<feature type="coiled-coil region" evidence="1">
    <location>
        <begin position="24"/>
        <end position="51"/>
    </location>
</feature>
<gene>
    <name evidence="2" type="ORF">AOQ84DRAFT_412421</name>
</gene>
<evidence type="ECO:0000313" key="3">
    <source>
        <dbReference type="Proteomes" id="UP000250140"/>
    </source>
</evidence>
<evidence type="ECO:0000313" key="2">
    <source>
        <dbReference type="EMBL" id="OCL13744.1"/>
    </source>
</evidence>